<dbReference type="InterPro" id="IPR014436">
    <property type="entry name" value="Extradiol_dOase_DODA"/>
</dbReference>
<keyword evidence="3" id="KW-0479">Metal-binding</keyword>
<dbReference type="EMBL" id="LAZR01000381">
    <property type="protein sequence ID" value="KKN71563.1"/>
    <property type="molecule type" value="Genomic_DNA"/>
</dbReference>
<gene>
    <name evidence="7" type="ORF">LCGC14_0419600</name>
</gene>
<dbReference type="CDD" id="cd07363">
    <property type="entry name" value="45_DOPA_Dioxygenase"/>
    <property type="match status" value="1"/>
</dbReference>
<comment type="similarity">
    <text evidence="2">Belongs to the DODA-type extradiol aromatic ring-opening dioxygenase family.</text>
</comment>
<dbReference type="GO" id="GO:0008198">
    <property type="term" value="F:ferrous iron binding"/>
    <property type="evidence" value="ECO:0007669"/>
    <property type="project" value="InterPro"/>
</dbReference>
<evidence type="ECO:0000256" key="1">
    <source>
        <dbReference type="ARBA" id="ARBA00001947"/>
    </source>
</evidence>
<accession>A0A0F9W0F9</accession>
<evidence type="ECO:0000256" key="4">
    <source>
        <dbReference type="ARBA" id="ARBA00022833"/>
    </source>
</evidence>
<keyword evidence="4" id="KW-0862">Zinc</keyword>
<evidence type="ECO:0000256" key="3">
    <source>
        <dbReference type="ARBA" id="ARBA00022723"/>
    </source>
</evidence>
<dbReference type="GO" id="GO:0016702">
    <property type="term" value="F:oxidoreductase activity, acting on single donors with incorporation of molecular oxygen, incorporation of two atoms of oxygen"/>
    <property type="evidence" value="ECO:0007669"/>
    <property type="project" value="UniProtKB-ARBA"/>
</dbReference>
<feature type="domain" description="Extradiol ring-cleavage dioxygenase class III enzyme subunit B" evidence="6">
    <location>
        <begin position="5"/>
        <end position="242"/>
    </location>
</feature>
<sequence length="263" mass="29086">MTQPALFISHGSPMMAVQQSVTSDFLTSLGQTLKTPSAIVIFSAHFDIANDKTTHDIVITAGNAPQTIHDFYNFPAYMYQIQYPAPGEPALANTIAQLFSTKGIKAVLDVKQGWDHGVWIPLRLMYPAANIPIVQVSINTRLGAKAMYEFGQLLAPLRDQNILIIGSGGISHNLPEIFKKPPTPNRVQMVSEFTQWVEQTLLANNTFALLDYLNQAPHVLFNHPTQEHFLPLFAAMGAGTNEVEKIFSDIEMGVLTLDAYKFT</sequence>
<evidence type="ECO:0000256" key="5">
    <source>
        <dbReference type="ARBA" id="ARBA00023002"/>
    </source>
</evidence>
<comment type="caution">
    <text evidence="7">The sequence shown here is derived from an EMBL/GenBank/DDBJ whole genome shotgun (WGS) entry which is preliminary data.</text>
</comment>
<dbReference type="SUPFAM" id="SSF53213">
    <property type="entry name" value="LigB-like"/>
    <property type="match status" value="1"/>
</dbReference>
<dbReference type="PIRSF" id="PIRSF006157">
    <property type="entry name" value="Doxgns_DODA"/>
    <property type="match status" value="1"/>
</dbReference>
<evidence type="ECO:0000259" key="6">
    <source>
        <dbReference type="Pfam" id="PF02900"/>
    </source>
</evidence>
<evidence type="ECO:0000256" key="2">
    <source>
        <dbReference type="ARBA" id="ARBA00007581"/>
    </source>
</evidence>
<proteinExistence type="inferred from homology"/>
<keyword evidence="5" id="KW-0560">Oxidoreductase</keyword>
<dbReference type="PANTHER" id="PTHR30096">
    <property type="entry name" value="4,5-DOPA DIOXYGENASE EXTRADIOL-LIKE PROTEIN"/>
    <property type="match status" value="1"/>
</dbReference>
<dbReference type="InterPro" id="IPR004183">
    <property type="entry name" value="Xdiol_dOase_suB"/>
</dbReference>
<reference evidence="7" key="1">
    <citation type="journal article" date="2015" name="Nature">
        <title>Complex archaea that bridge the gap between prokaryotes and eukaryotes.</title>
        <authorList>
            <person name="Spang A."/>
            <person name="Saw J.H."/>
            <person name="Jorgensen S.L."/>
            <person name="Zaremba-Niedzwiedzka K."/>
            <person name="Martijn J."/>
            <person name="Lind A.E."/>
            <person name="van Eijk R."/>
            <person name="Schleper C."/>
            <person name="Guy L."/>
            <person name="Ettema T.J."/>
        </authorList>
    </citation>
    <scope>NUCLEOTIDE SEQUENCE</scope>
</reference>
<comment type="cofactor">
    <cofactor evidence="1">
        <name>Zn(2+)</name>
        <dbReference type="ChEBI" id="CHEBI:29105"/>
    </cofactor>
</comment>
<organism evidence="7">
    <name type="scientific">marine sediment metagenome</name>
    <dbReference type="NCBI Taxonomy" id="412755"/>
    <lineage>
        <taxon>unclassified sequences</taxon>
        <taxon>metagenomes</taxon>
        <taxon>ecological metagenomes</taxon>
    </lineage>
</organism>
<name>A0A0F9W0F9_9ZZZZ</name>
<dbReference type="PANTHER" id="PTHR30096:SF0">
    <property type="entry name" value="4,5-DOPA DIOXYGENASE EXTRADIOL-LIKE PROTEIN"/>
    <property type="match status" value="1"/>
</dbReference>
<protein>
    <recommendedName>
        <fullName evidence="6">Extradiol ring-cleavage dioxygenase class III enzyme subunit B domain-containing protein</fullName>
    </recommendedName>
</protein>
<dbReference type="AlphaFoldDB" id="A0A0F9W0F9"/>
<dbReference type="Gene3D" id="3.40.830.10">
    <property type="entry name" value="LigB-like"/>
    <property type="match status" value="1"/>
</dbReference>
<dbReference type="Pfam" id="PF02900">
    <property type="entry name" value="LigB"/>
    <property type="match status" value="1"/>
</dbReference>
<evidence type="ECO:0000313" key="7">
    <source>
        <dbReference type="EMBL" id="KKN71563.1"/>
    </source>
</evidence>
<dbReference type="GO" id="GO:0008270">
    <property type="term" value="F:zinc ion binding"/>
    <property type="evidence" value="ECO:0007669"/>
    <property type="project" value="InterPro"/>
</dbReference>